<evidence type="ECO:0000313" key="3">
    <source>
        <dbReference type="Proteomes" id="UP000464735"/>
    </source>
</evidence>
<reference evidence="2 3" key="1">
    <citation type="submission" date="2019-11" db="EMBL/GenBank/DDBJ databases">
        <title>Whole genome sequencing and comparative genomics analyses of five strains of Spiroplasma citri.</title>
        <authorList>
            <person name="Yokomi R."/>
            <person name="Chen J."/>
            <person name="Rattner R."/>
            <person name="Vidalakis G."/>
        </authorList>
    </citation>
    <scope>NUCLEOTIDE SEQUENCE [LARGE SCALE GENOMIC DNA]</scope>
    <source>
        <strain evidence="2 3">BR12</strain>
    </source>
</reference>
<dbReference type="KEGG" id="sck:SCITRI_00295"/>
<protein>
    <recommendedName>
        <fullName evidence="4">Lipoprotein</fullName>
    </recommendedName>
</protein>
<evidence type="ECO:0000313" key="2">
    <source>
        <dbReference type="EMBL" id="QIA68321.1"/>
    </source>
</evidence>
<proteinExistence type="predicted"/>
<gene>
    <name evidence="2" type="ORF">GL298_01480</name>
</gene>
<feature type="chain" id="PRO_5042501376" description="Lipoprotein" evidence="1">
    <location>
        <begin position="23"/>
        <end position="168"/>
    </location>
</feature>
<keyword evidence="1" id="KW-0732">Signal</keyword>
<dbReference type="GeneID" id="54238232"/>
<sequence>MKKILSLLGAITLIGTSTTSLVACNTQYSEDELKKLKQENQINTKDQNIKDNLEWIAPQEKPFNKVDNKWYYVVWRGNENKEWYLSKFNNDIDLNSISLKRKLDHYIEHDLLVCPKGLAINRYDFTYEASKWWEINSNYFKSVYRWNLDTAEPNLVIDTDGNVKVKGE</sequence>
<dbReference type="Proteomes" id="UP000464735">
    <property type="component" value="Chromosome"/>
</dbReference>
<dbReference type="EMBL" id="CP046368">
    <property type="protein sequence ID" value="QIA68321.1"/>
    <property type="molecule type" value="Genomic_DNA"/>
</dbReference>
<dbReference type="InterPro" id="IPR054816">
    <property type="entry name" value="Lipoprotein_mollicutes-type_CS"/>
</dbReference>
<organism evidence="2 3">
    <name type="scientific">Spiroplasma citri</name>
    <dbReference type="NCBI Taxonomy" id="2133"/>
    <lineage>
        <taxon>Bacteria</taxon>
        <taxon>Bacillati</taxon>
        <taxon>Mycoplasmatota</taxon>
        <taxon>Mollicutes</taxon>
        <taxon>Entomoplasmatales</taxon>
        <taxon>Spiroplasmataceae</taxon>
        <taxon>Spiroplasma</taxon>
    </lineage>
</organism>
<dbReference type="AlphaFoldDB" id="A0AAJ4JXX7"/>
<dbReference type="RefSeq" id="WP_071936917.1">
    <property type="nucleotide sequence ID" value="NZ_CP013197.1"/>
</dbReference>
<evidence type="ECO:0000256" key="1">
    <source>
        <dbReference type="SAM" id="SignalP"/>
    </source>
</evidence>
<name>A0AAJ4JXX7_SPICI</name>
<accession>A0AAJ4JXX7</accession>
<dbReference type="NCBIfam" id="NF038029">
    <property type="entry name" value="LP_plasma"/>
    <property type="match status" value="1"/>
</dbReference>
<dbReference type="PROSITE" id="PS51257">
    <property type="entry name" value="PROKAR_LIPOPROTEIN"/>
    <property type="match status" value="1"/>
</dbReference>
<feature type="signal peptide" evidence="1">
    <location>
        <begin position="1"/>
        <end position="22"/>
    </location>
</feature>
<evidence type="ECO:0008006" key="4">
    <source>
        <dbReference type="Google" id="ProtNLM"/>
    </source>
</evidence>